<sequence length="63" mass="7189">MVNLVNPEFYTCSIGRDKDSYVIGNPDWQYAANKFVKQLPDDVIVHLRDPPIKAHFLSLSSPK</sequence>
<comment type="caution">
    <text evidence="1">The sequence shown here is derived from an EMBL/GenBank/DDBJ whole genome shotgun (WGS) entry which is preliminary data.</text>
</comment>
<accession>A0A8T0PCK7</accession>
<protein>
    <submittedName>
        <fullName evidence="1">Uncharacterized protein</fullName>
    </submittedName>
</protein>
<dbReference type="Proteomes" id="UP000823388">
    <property type="component" value="Chromosome 8N"/>
</dbReference>
<reference evidence="1" key="1">
    <citation type="submission" date="2020-05" db="EMBL/GenBank/DDBJ databases">
        <title>WGS assembly of Panicum virgatum.</title>
        <authorList>
            <person name="Lovell J.T."/>
            <person name="Jenkins J."/>
            <person name="Shu S."/>
            <person name="Juenger T.E."/>
            <person name="Schmutz J."/>
        </authorList>
    </citation>
    <scope>NUCLEOTIDE SEQUENCE</scope>
    <source>
        <strain evidence="1">AP13</strain>
    </source>
</reference>
<organism evidence="1 2">
    <name type="scientific">Panicum virgatum</name>
    <name type="common">Blackwell switchgrass</name>
    <dbReference type="NCBI Taxonomy" id="38727"/>
    <lineage>
        <taxon>Eukaryota</taxon>
        <taxon>Viridiplantae</taxon>
        <taxon>Streptophyta</taxon>
        <taxon>Embryophyta</taxon>
        <taxon>Tracheophyta</taxon>
        <taxon>Spermatophyta</taxon>
        <taxon>Magnoliopsida</taxon>
        <taxon>Liliopsida</taxon>
        <taxon>Poales</taxon>
        <taxon>Poaceae</taxon>
        <taxon>PACMAD clade</taxon>
        <taxon>Panicoideae</taxon>
        <taxon>Panicodae</taxon>
        <taxon>Paniceae</taxon>
        <taxon>Panicinae</taxon>
        <taxon>Panicum</taxon>
        <taxon>Panicum sect. Hiantes</taxon>
    </lineage>
</organism>
<dbReference type="EMBL" id="CM029052">
    <property type="protein sequence ID" value="KAG2557892.1"/>
    <property type="molecule type" value="Genomic_DNA"/>
</dbReference>
<gene>
    <name evidence="1" type="ORF">PVAP13_8NG210400</name>
</gene>
<keyword evidence="2" id="KW-1185">Reference proteome</keyword>
<evidence type="ECO:0000313" key="1">
    <source>
        <dbReference type="EMBL" id="KAG2557892.1"/>
    </source>
</evidence>
<name>A0A8T0PCK7_PANVG</name>
<dbReference type="AlphaFoldDB" id="A0A8T0PCK7"/>
<evidence type="ECO:0000313" key="2">
    <source>
        <dbReference type="Proteomes" id="UP000823388"/>
    </source>
</evidence>
<proteinExistence type="predicted"/>